<reference evidence="9 10" key="1">
    <citation type="submission" date="2015-01" db="EMBL/GenBank/DDBJ databases">
        <title>Genome of allotetraploid Gossypium barbadense reveals genomic plasticity and fiber elongation in cotton evolution.</title>
        <authorList>
            <person name="Chen X."/>
            <person name="Liu X."/>
            <person name="Zhao B."/>
            <person name="Zheng H."/>
            <person name="Hu Y."/>
            <person name="Lu G."/>
            <person name="Yang C."/>
            <person name="Chen J."/>
            <person name="Shan C."/>
            <person name="Zhang L."/>
            <person name="Zhou Y."/>
            <person name="Wang L."/>
            <person name="Guo W."/>
            <person name="Bai Y."/>
            <person name="Ruan J."/>
            <person name="Shangguan X."/>
            <person name="Mao Y."/>
            <person name="Jiang J."/>
            <person name="Zhu Y."/>
            <person name="Lei J."/>
            <person name="Kang H."/>
            <person name="Chen S."/>
            <person name="He X."/>
            <person name="Wang R."/>
            <person name="Wang Y."/>
            <person name="Chen J."/>
            <person name="Wang L."/>
            <person name="Yu S."/>
            <person name="Wang B."/>
            <person name="Wei J."/>
            <person name="Song S."/>
            <person name="Lu X."/>
            <person name="Gao Z."/>
            <person name="Gu W."/>
            <person name="Deng X."/>
            <person name="Ma D."/>
            <person name="Wang S."/>
            <person name="Liang W."/>
            <person name="Fang L."/>
            <person name="Cai C."/>
            <person name="Zhu X."/>
            <person name="Zhou B."/>
            <person name="Zhang Y."/>
            <person name="Chen Z."/>
            <person name="Xu S."/>
            <person name="Zhu R."/>
            <person name="Wang S."/>
            <person name="Zhang T."/>
            <person name="Zhao G."/>
        </authorList>
    </citation>
    <scope>NUCLEOTIDE SEQUENCE [LARGE SCALE GENOMIC DNA]</scope>
    <source>
        <strain evidence="10">cv. Xinhai21</strain>
        <tissue evidence="9">Leaf</tissue>
    </source>
</reference>
<feature type="binding site" evidence="5">
    <location>
        <position position="947"/>
    </location>
    <ligand>
        <name>substrate</name>
    </ligand>
</feature>
<proteinExistence type="predicted"/>
<keyword evidence="2" id="KW-0677">Repeat</keyword>
<dbReference type="InterPro" id="IPR010347">
    <property type="entry name" value="Tdp1"/>
</dbReference>
<dbReference type="SMART" id="SM00910">
    <property type="entry name" value="HIRAN"/>
    <property type="match status" value="1"/>
</dbReference>
<dbReference type="PANTHER" id="PTHR12415">
    <property type="entry name" value="TYROSYL-DNA PHOSPHODIESTERASE 1"/>
    <property type="match status" value="1"/>
</dbReference>
<feature type="compositionally biased region" description="Basic residues" evidence="7">
    <location>
        <begin position="22"/>
        <end position="32"/>
    </location>
</feature>
<dbReference type="Pfam" id="PF06087">
    <property type="entry name" value="Tyr-DNA_phospho"/>
    <property type="match status" value="2"/>
</dbReference>
<dbReference type="InterPro" id="IPR008984">
    <property type="entry name" value="SMAD_FHA_dom_sf"/>
</dbReference>
<dbReference type="Gene3D" id="3.30.870.10">
    <property type="entry name" value="Endonuclease Chain A"/>
    <property type="match status" value="2"/>
</dbReference>
<feature type="region of interest" description="Disordered" evidence="7">
    <location>
        <begin position="1"/>
        <end position="34"/>
    </location>
</feature>
<dbReference type="GO" id="GO:0006281">
    <property type="term" value="P:DNA repair"/>
    <property type="evidence" value="ECO:0007669"/>
    <property type="project" value="InterPro"/>
</dbReference>
<dbReference type="InterPro" id="IPR002885">
    <property type="entry name" value="PPR_rpt"/>
</dbReference>
<dbReference type="InterPro" id="IPR000253">
    <property type="entry name" value="FHA_dom"/>
</dbReference>
<feature type="active site" description="Proton donor/acceptor" evidence="4">
    <location>
        <position position="945"/>
    </location>
</feature>
<accession>A0A2P5VS46</accession>
<name>A0A2P5VS46_GOSBA</name>
<keyword evidence="1" id="KW-0479">Metal-binding</keyword>
<dbReference type="Pfam" id="PF00498">
    <property type="entry name" value="FHA"/>
    <property type="match status" value="1"/>
</dbReference>
<dbReference type="GO" id="GO:0003676">
    <property type="term" value="F:nucleic acid binding"/>
    <property type="evidence" value="ECO:0007669"/>
    <property type="project" value="InterPro"/>
</dbReference>
<dbReference type="CDD" id="cd09123">
    <property type="entry name" value="PLDc_Tdp1_2"/>
    <property type="match status" value="1"/>
</dbReference>
<dbReference type="Gene3D" id="1.25.40.10">
    <property type="entry name" value="Tetratricopeptide repeat domain"/>
    <property type="match status" value="2"/>
</dbReference>
<dbReference type="GO" id="GO:0008081">
    <property type="term" value="F:phosphoric diester hydrolase activity"/>
    <property type="evidence" value="ECO:0007669"/>
    <property type="project" value="InterPro"/>
</dbReference>
<sequence>MKDSFFHSTNKYKKRTDDNNHHFPRKKPKTLKKSASVEVKSFDVPLFSSKTGSPIESLRLEPDRPYTIGRANGSCNFTFGSRFVSKQHCQILYDSVDRKIFILDGTIFSNDFSFIVNEFRRRFLLYDDELEEKDKEGEEVLGFSRVRVSLNGVYVNKVKVKRGMVRELFAGDEVLLVCGNGSECSLRVRVGFVIQGIVFKEEIVSKLDEVARGTPRSLGAMVSSRHSQGTMSSGKRNKRVFALPAKEMNRGWNFSGSKSSDAIGRAKFILSQCRSILHSDDPISCIRKCDILASGQSIFLGLTLSDRMKCAIGSEEEVSSRFPLFRQEPQSSNKNDKPLQSNSFRKVATSELDQDLFGDPLPSDLPFSKGPVECSGEDVTAKNRCGMSLINVPEKENDPDVDGVGTSKISLNYCSAPGKMFYLNRLAYSDSGSPNHHSVVSLRELLYPVKSISKIFIATFTSDISWFLLHCEIPCHLPVTVACHNAERCWSSSPDARTSIPFPEFPNLVAVFPPFPEVIAFGNDLKKRGIACHHPKLLVVQREASIRVVITSANLVAKQWENVTNTVWWQDFPRRREPDYLSLFSISYGEMNNSRSDFAAQLAGFMASLIVDVPGRSHWIVELTNYDFTNAMGYLVASVPGMHSDRALKANQITPSSLDAKFLGLVEASVVGLSHLFRTTADRNGAQLKKLALFLGKTCENANGMLNVVLRRNTNIPADENAVSVLVPNPDKISSGDCIQLGFLPRNVAKWVSPLWDIGFFEFHGYVCCEEALTATFGGNNKKGPSFLDMSKMMQDQNIAALCSLIASVQRCTGLWRLQEVLGQYNWPESQESDFIYGASSIGSSVSAPFLAAFAASVGKKSSQIFDSEESDPEWGCWTTSQELRNPSIRIIFPTIEQVKNACSGISPSRRILCFSEKTWQRLRNVGILHDAIPSPSNRVGHPMHVKVARRRFWSKASSSSSGWVYCGSHNFSAAAWGRPISSSVGIKASGLAQTNSTSRLHVCNYELGIIFVFPPMETKCIANQNRTKLDDVALPFIVPAPKYGPKDRPATAQAMREALAELSEREAKSLAEVEITENMMEEVSDEDDEEVNEATNYVVEEKEEDKTYAEKLWSQRTFTMGSLISATAWLHSNSAHSLFDSIRGDKPYSFLWNTMIRAYANGGCHVEALELYPPCASKSLVLEGKVALEDVIRTGFDLDFYVEAALAEQPDKALLLFQHMQLHGVLSDSVTIVSVASAVGQLGLIKRAKIVHSYAICNGYLKYLSVGYAIIAMYAKCGNVSLPRLVFDLMEERDISWNSIISGYSQNGQASEALFLSEVMLDSEAYTNPVTKLIHGFCLCLFRLSTSTKEIPRAGLLNQAFDMVQQMPIPKNDGVWGALLLACRIHGDTELTELAARNLWPEVVKLRQNMKDITLRIQHSAWLSSVMRFTASIQLIE</sequence>
<dbReference type="Pfam" id="PF01535">
    <property type="entry name" value="PPR"/>
    <property type="match status" value="2"/>
</dbReference>
<dbReference type="EMBL" id="KZ671215">
    <property type="protein sequence ID" value="PPR81652.1"/>
    <property type="molecule type" value="Genomic_DNA"/>
</dbReference>
<dbReference type="CDD" id="cd09122">
    <property type="entry name" value="PLDc_Tdp1_1"/>
    <property type="match status" value="1"/>
</dbReference>
<dbReference type="Pfam" id="PF08797">
    <property type="entry name" value="HIRAN"/>
    <property type="match status" value="1"/>
</dbReference>
<evidence type="ECO:0000259" key="8">
    <source>
        <dbReference type="PROSITE" id="PS50006"/>
    </source>
</evidence>
<evidence type="ECO:0000256" key="6">
    <source>
        <dbReference type="PIRSR" id="PIRSR610347-3"/>
    </source>
</evidence>
<feature type="region of interest" description="Disordered" evidence="7">
    <location>
        <begin position="321"/>
        <end position="342"/>
    </location>
</feature>
<organism evidence="9 10">
    <name type="scientific">Gossypium barbadense</name>
    <name type="common">Sea Island cotton</name>
    <name type="synonym">Hibiscus barbadensis</name>
    <dbReference type="NCBI Taxonomy" id="3634"/>
    <lineage>
        <taxon>Eukaryota</taxon>
        <taxon>Viridiplantae</taxon>
        <taxon>Streptophyta</taxon>
        <taxon>Embryophyta</taxon>
        <taxon>Tracheophyta</taxon>
        <taxon>Spermatophyta</taxon>
        <taxon>Magnoliopsida</taxon>
        <taxon>eudicotyledons</taxon>
        <taxon>Gunneridae</taxon>
        <taxon>Pentapetalae</taxon>
        <taxon>rosids</taxon>
        <taxon>malvids</taxon>
        <taxon>Malvales</taxon>
        <taxon>Malvaceae</taxon>
        <taxon>Malvoideae</taxon>
        <taxon>Gossypium</taxon>
    </lineage>
</organism>
<dbReference type="PANTHER" id="PTHR12415:SF3">
    <property type="entry name" value="OS04G0403400 PROTEIN"/>
    <property type="match status" value="1"/>
</dbReference>
<dbReference type="GO" id="GO:0005634">
    <property type="term" value="C:nucleus"/>
    <property type="evidence" value="ECO:0007669"/>
    <property type="project" value="InterPro"/>
</dbReference>
<feature type="site" description="Interaction with DNA" evidence="6">
    <location>
        <position position="973"/>
    </location>
</feature>
<evidence type="ECO:0000313" key="9">
    <source>
        <dbReference type="EMBL" id="PPR81652.1"/>
    </source>
</evidence>
<feature type="binding site" evidence="5">
    <location>
        <position position="536"/>
    </location>
    <ligand>
        <name>substrate</name>
    </ligand>
</feature>
<gene>
    <name evidence="9" type="ORF">GOBAR_AA39058</name>
</gene>
<dbReference type="GO" id="GO:0008270">
    <property type="term" value="F:zinc ion binding"/>
    <property type="evidence" value="ECO:0007669"/>
    <property type="project" value="InterPro"/>
</dbReference>
<evidence type="ECO:0000313" key="10">
    <source>
        <dbReference type="Proteomes" id="UP000239757"/>
    </source>
</evidence>
<evidence type="ECO:0000256" key="1">
    <source>
        <dbReference type="ARBA" id="ARBA00022723"/>
    </source>
</evidence>
<evidence type="ECO:0000256" key="3">
    <source>
        <dbReference type="ARBA" id="ARBA00022801"/>
    </source>
</evidence>
<dbReference type="Gene3D" id="2.60.200.20">
    <property type="match status" value="1"/>
</dbReference>
<evidence type="ECO:0000256" key="4">
    <source>
        <dbReference type="PIRSR" id="PIRSR610347-1"/>
    </source>
</evidence>
<dbReference type="Proteomes" id="UP000239757">
    <property type="component" value="Unassembled WGS sequence"/>
</dbReference>
<dbReference type="SUPFAM" id="SSF56024">
    <property type="entry name" value="Phospholipase D/nuclease"/>
    <property type="match status" value="2"/>
</dbReference>
<feature type="active site" description="Nucleophile" evidence="4">
    <location>
        <position position="534"/>
    </location>
</feature>
<dbReference type="GO" id="GO:0016818">
    <property type="term" value="F:hydrolase activity, acting on acid anhydrides, in phosphorus-containing anhydrides"/>
    <property type="evidence" value="ECO:0007669"/>
    <property type="project" value="InterPro"/>
</dbReference>
<dbReference type="SUPFAM" id="SSF49879">
    <property type="entry name" value="SMAD/FHA domain"/>
    <property type="match status" value="1"/>
</dbReference>
<protein>
    <recommendedName>
        <fullName evidence="8">FHA domain-containing protein</fullName>
    </recommendedName>
</protein>
<dbReference type="InterPro" id="IPR011990">
    <property type="entry name" value="TPR-like_helical_dom_sf"/>
</dbReference>
<dbReference type="InterPro" id="IPR014905">
    <property type="entry name" value="HIRAN"/>
</dbReference>
<dbReference type="Gene3D" id="3.30.70.2330">
    <property type="match status" value="1"/>
</dbReference>
<feature type="compositionally biased region" description="Polar residues" evidence="7">
    <location>
        <begin position="328"/>
        <end position="342"/>
    </location>
</feature>
<dbReference type="PROSITE" id="PS50006">
    <property type="entry name" value="FHA_DOMAIN"/>
    <property type="match status" value="1"/>
</dbReference>
<evidence type="ECO:0000256" key="7">
    <source>
        <dbReference type="SAM" id="MobiDB-lite"/>
    </source>
</evidence>
<dbReference type="OrthoDB" id="47785at2759"/>
<evidence type="ECO:0000256" key="5">
    <source>
        <dbReference type="PIRSR" id="PIRSR610347-2"/>
    </source>
</evidence>
<keyword evidence="3" id="KW-0378">Hydrolase</keyword>
<feature type="domain" description="FHA" evidence="8">
    <location>
        <begin position="66"/>
        <end position="120"/>
    </location>
</feature>
<evidence type="ECO:0000256" key="2">
    <source>
        <dbReference type="ARBA" id="ARBA00022737"/>
    </source>
</evidence>